<keyword evidence="11" id="KW-0472">Membrane</keyword>
<proteinExistence type="inferred from homology"/>
<dbReference type="InterPro" id="IPR049712">
    <property type="entry name" value="Poly_export"/>
</dbReference>
<feature type="domain" description="Soluble ligand binding" evidence="17">
    <location>
        <begin position="629"/>
        <end position="663"/>
    </location>
</feature>
<keyword evidence="4" id="KW-1134">Transmembrane beta strand</keyword>
<feature type="domain" description="Soluble ligand binding" evidence="17">
    <location>
        <begin position="760"/>
        <end position="809"/>
    </location>
</feature>
<dbReference type="Proteomes" id="UP000273022">
    <property type="component" value="Unassembled WGS sequence"/>
</dbReference>
<feature type="domain" description="Soluble ligand binding" evidence="17">
    <location>
        <begin position="533"/>
        <end position="577"/>
    </location>
</feature>
<keyword evidence="10" id="KW-0626">Porin</keyword>
<dbReference type="InterPro" id="IPR019554">
    <property type="entry name" value="Soluble_ligand-bd"/>
</dbReference>
<dbReference type="Gene3D" id="3.10.560.10">
    <property type="entry name" value="Outer membrane lipoprotein wza domain like"/>
    <property type="match status" value="6"/>
</dbReference>
<evidence type="ECO:0000259" key="16">
    <source>
        <dbReference type="Pfam" id="PF02563"/>
    </source>
</evidence>
<keyword evidence="14" id="KW-0449">Lipoprotein</keyword>
<dbReference type="AlphaFoldDB" id="A0A3A6TQG6"/>
<reference evidence="19 20" key="1">
    <citation type="submission" date="2018-09" db="EMBL/GenBank/DDBJ databases">
        <title>Phylogeny of the Shewanellaceae, and recommendation for two new genera, Pseudoshewanella and Parashewanella.</title>
        <authorList>
            <person name="Wang G."/>
        </authorList>
    </citation>
    <scope>NUCLEOTIDE SEQUENCE [LARGE SCALE GENOMIC DNA]</scope>
    <source>
        <strain evidence="19 20">KCTC 22492</strain>
    </source>
</reference>
<dbReference type="GO" id="GO:0009279">
    <property type="term" value="C:cell outer membrane"/>
    <property type="evidence" value="ECO:0007669"/>
    <property type="project" value="UniProtKB-SubCell"/>
</dbReference>
<feature type="domain" description="SLBB" evidence="18">
    <location>
        <begin position="252"/>
        <end position="329"/>
    </location>
</feature>
<protein>
    <submittedName>
        <fullName evidence="19">Sugar transporter</fullName>
    </submittedName>
</protein>
<name>A0A3A6TQG6_9GAMM</name>
<evidence type="ECO:0000259" key="17">
    <source>
        <dbReference type="Pfam" id="PF10531"/>
    </source>
</evidence>
<keyword evidence="12" id="KW-0564">Palmitate</keyword>
<dbReference type="PANTHER" id="PTHR33619">
    <property type="entry name" value="POLYSACCHARIDE EXPORT PROTEIN GFCE-RELATED"/>
    <property type="match status" value="1"/>
</dbReference>
<dbReference type="GO" id="GO:0006811">
    <property type="term" value="P:monoatomic ion transport"/>
    <property type="evidence" value="ECO:0007669"/>
    <property type="project" value="UniProtKB-KW"/>
</dbReference>
<keyword evidence="7 15" id="KW-0732">Signal</keyword>
<accession>A0A3A6TQG6</accession>
<keyword evidence="9" id="KW-0406">Ion transport</keyword>
<evidence type="ECO:0000256" key="11">
    <source>
        <dbReference type="ARBA" id="ARBA00023136"/>
    </source>
</evidence>
<evidence type="ECO:0000256" key="9">
    <source>
        <dbReference type="ARBA" id="ARBA00023065"/>
    </source>
</evidence>
<dbReference type="GO" id="GO:0046930">
    <property type="term" value="C:pore complex"/>
    <property type="evidence" value="ECO:0007669"/>
    <property type="project" value="UniProtKB-KW"/>
</dbReference>
<evidence type="ECO:0000256" key="2">
    <source>
        <dbReference type="ARBA" id="ARBA00009450"/>
    </source>
</evidence>
<keyword evidence="5 19" id="KW-0762">Sugar transport</keyword>
<dbReference type="EMBL" id="QYYH01000028">
    <property type="protein sequence ID" value="RJY18238.1"/>
    <property type="molecule type" value="Genomic_DNA"/>
</dbReference>
<evidence type="ECO:0000313" key="20">
    <source>
        <dbReference type="Proteomes" id="UP000273022"/>
    </source>
</evidence>
<dbReference type="GO" id="GO:0015288">
    <property type="term" value="F:porin activity"/>
    <property type="evidence" value="ECO:0007669"/>
    <property type="project" value="UniProtKB-KW"/>
</dbReference>
<dbReference type="OrthoDB" id="9808948at2"/>
<evidence type="ECO:0000256" key="8">
    <source>
        <dbReference type="ARBA" id="ARBA00023047"/>
    </source>
</evidence>
<keyword evidence="3" id="KW-0813">Transport</keyword>
<evidence type="ECO:0000256" key="4">
    <source>
        <dbReference type="ARBA" id="ARBA00022452"/>
    </source>
</evidence>
<dbReference type="InterPro" id="IPR054765">
    <property type="entry name" value="SLBB_dom"/>
</dbReference>
<feature type="domain" description="Polysaccharide export protein N-terminal" evidence="16">
    <location>
        <begin position="172"/>
        <end position="245"/>
    </location>
</feature>
<gene>
    <name evidence="19" type="ORF">D5R81_06230</name>
</gene>
<evidence type="ECO:0000256" key="5">
    <source>
        <dbReference type="ARBA" id="ARBA00022597"/>
    </source>
</evidence>
<comment type="similarity">
    <text evidence="2">Belongs to the BexD/CtrA/VexA family.</text>
</comment>
<keyword evidence="20" id="KW-1185">Reference proteome</keyword>
<dbReference type="RefSeq" id="WP_121852792.1">
    <property type="nucleotide sequence ID" value="NZ_CP037952.1"/>
</dbReference>
<evidence type="ECO:0000256" key="7">
    <source>
        <dbReference type="ARBA" id="ARBA00022729"/>
    </source>
</evidence>
<evidence type="ECO:0000256" key="14">
    <source>
        <dbReference type="ARBA" id="ARBA00023288"/>
    </source>
</evidence>
<feature type="chain" id="PRO_5017311075" evidence="15">
    <location>
        <begin position="26"/>
        <end position="865"/>
    </location>
</feature>
<evidence type="ECO:0000256" key="13">
    <source>
        <dbReference type="ARBA" id="ARBA00023237"/>
    </source>
</evidence>
<evidence type="ECO:0000256" key="12">
    <source>
        <dbReference type="ARBA" id="ARBA00023139"/>
    </source>
</evidence>
<evidence type="ECO:0000256" key="6">
    <source>
        <dbReference type="ARBA" id="ARBA00022692"/>
    </source>
</evidence>
<dbReference type="Gene3D" id="3.30.1950.10">
    <property type="entry name" value="wza like domain"/>
    <property type="match status" value="1"/>
</dbReference>
<sequence>MFQKAKQLVAFGLAVTALAGFHANAITPTPQMLEQFKNLPKSEQEKLAKQYGVDLGSFSGSNASTKLETPLLVKPREQGINSSDSCLNRDAYQKLNRYEKKKYDLRKKEDSTVKSGVEQVDSDTKLYCRTDISLPGLASVNEEKKERELKFFGYEMFASSPTTFAPVTDVPIPSNYMVGPGDILNIQLIGKESAEYSLTIGRDGNIQFPNLGPISLVGLNFEQVRNKLIGKVNETMIGVEANVSMGELRSIRIFITGDAYQPGSYTVSSLATITQALFVSGGLNEIGSLRNIQLKRAGKIAATLDLYDLLLKGDASGDRRLQAGDVVFIPSRGGHVSVSGEVLRPAMYEIKQGETVQQAINMASGFKPNAFTEGVNIQRFNRNGLTSVVSLDMTTISGKKLQLKNGDFIRVDQVSERVENAIEISGSAIRTGQYQWRKGMKVSDLLTSVRGSLKANADLDYSLISREINHRGDIEILQFSIGNAINDKQSKDNIELQPRDSIIIFEYADRAEQLEPILNKLSQQTRHGQPAKVVEINGNVRFPGYYPYAKSSRIKQLISAAGGMEEGSYTRAAELTRQVILPDTGVKVLHSQLNLNGVMENDSSQNIKLQSRDVLTVRTLPDWQETRWVTIKGEVHFPGTYSIQRGESMKDVIERAGGLTEDAFPFGAVFLRASVKEKEERELVQLADELRREIAAKALTKDGATIGFQEAQLMLDQLQNVEVLGRLSIDLPSIVTGQQSSDIVLEANDELLIPSRNQTVSVMGQVQYPSTHRFISGIEFDDYLAKAGGSRKRADEDRAYILRANGSVIFPESNWLESGTKMMPGDTIVVPLDTEYKDRLTLWQQVTSIIYNSAVAVASVARINN</sequence>
<feature type="signal peptide" evidence="15">
    <location>
        <begin position="1"/>
        <end position="25"/>
    </location>
</feature>
<feature type="domain" description="Soluble ligand binding" evidence="17">
    <location>
        <begin position="336"/>
        <end position="384"/>
    </location>
</feature>
<keyword evidence="6" id="KW-0812">Transmembrane</keyword>
<evidence type="ECO:0000259" key="18">
    <source>
        <dbReference type="Pfam" id="PF22461"/>
    </source>
</evidence>
<keyword evidence="8" id="KW-0625">Polysaccharide transport</keyword>
<evidence type="ECO:0000256" key="10">
    <source>
        <dbReference type="ARBA" id="ARBA00023114"/>
    </source>
</evidence>
<evidence type="ECO:0000313" key="19">
    <source>
        <dbReference type="EMBL" id="RJY18238.1"/>
    </source>
</evidence>
<evidence type="ECO:0000256" key="3">
    <source>
        <dbReference type="ARBA" id="ARBA00022448"/>
    </source>
</evidence>
<dbReference type="Pfam" id="PF10531">
    <property type="entry name" value="SLBB"/>
    <property type="match status" value="4"/>
</dbReference>
<dbReference type="InterPro" id="IPR003715">
    <property type="entry name" value="Poly_export_N"/>
</dbReference>
<dbReference type="Pfam" id="PF02563">
    <property type="entry name" value="Poly_export"/>
    <property type="match status" value="1"/>
</dbReference>
<comment type="caution">
    <text evidence="19">The sequence shown here is derived from an EMBL/GenBank/DDBJ whole genome shotgun (WGS) entry which is preliminary data.</text>
</comment>
<evidence type="ECO:0000256" key="15">
    <source>
        <dbReference type="SAM" id="SignalP"/>
    </source>
</evidence>
<dbReference type="Pfam" id="PF22461">
    <property type="entry name" value="SLBB_2"/>
    <property type="match status" value="1"/>
</dbReference>
<evidence type="ECO:0000256" key="1">
    <source>
        <dbReference type="ARBA" id="ARBA00004571"/>
    </source>
</evidence>
<organism evidence="19 20">
    <name type="scientific">Parashewanella spongiae</name>
    <dbReference type="NCBI Taxonomy" id="342950"/>
    <lineage>
        <taxon>Bacteria</taxon>
        <taxon>Pseudomonadati</taxon>
        <taxon>Pseudomonadota</taxon>
        <taxon>Gammaproteobacteria</taxon>
        <taxon>Alteromonadales</taxon>
        <taxon>Shewanellaceae</taxon>
        <taxon>Parashewanella</taxon>
    </lineage>
</organism>
<keyword evidence="13" id="KW-0998">Cell outer membrane</keyword>
<comment type="subcellular location">
    <subcellularLocation>
        <location evidence="1">Cell outer membrane</location>
        <topology evidence="1">Multi-pass membrane protein</topology>
    </subcellularLocation>
</comment>
<dbReference type="GO" id="GO:0015159">
    <property type="term" value="F:polysaccharide transmembrane transporter activity"/>
    <property type="evidence" value="ECO:0007669"/>
    <property type="project" value="InterPro"/>
</dbReference>
<dbReference type="PANTHER" id="PTHR33619:SF3">
    <property type="entry name" value="POLYSACCHARIDE EXPORT PROTEIN GFCE-RELATED"/>
    <property type="match status" value="1"/>
</dbReference>